<feature type="region of interest" description="Disordered" evidence="1">
    <location>
        <begin position="1"/>
        <end position="30"/>
    </location>
</feature>
<comment type="caution">
    <text evidence="2">The sequence shown here is derived from an EMBL/GenBank/DDBJ whole genome shotgun (WGS) entry which is preliminary data.</text>
</comment>
<sequence length="126" mass="14596">MPYSLYRPSSNFTSKPTTSLSSNHKKDSTERGLRKIWVEHERLFGKLFARRVSLLTRERFTFPVDAFIETPMLFIESHRDGKEIQGVGLQRRRGSNGPQRADELHLLNWEPVYGRDGERGEPLHSG</sequence>
<dbReference type="Proteomes" id="UP000516437">
    <property type="component" value="Unassembled WGS sequence"/>
</dbReference>
<protein>
    <submittedName>
        <fullName evidence="2">Uncharacterized protein</fullName>
    </submittedName>
</protein>
<evidence type="ECO:0000256" key="1">
    <source>
        <dbReference type="SAM" id="MobiDB-lite"/>
    </source>
</evidence>
<gene>
    <name evidence="2" type="ORF">CJ030_MR4G013698</name>
</gene>
<evidence type="ECO:0000313" key="2">
    <source>
        <dbReference type="EMBL" id="KAB1228096.1"/>
    </source>
</evidence>
<evidence type="ECO:0000313" key="3">
    <source>
        <dbReference type="Proteomes" id="UP000516437"/>
    </source>
</evidence>
<keyword evidence="3" id="KW-1185">Reference proteome</keyword>
<organism evidence="2 3">
    <name type="scientific">Morella rubra</name>
    <name type="common">Chinese bayberry</name>
    <dbReference type="NCBI Taxonomy" id="262757"/>
    <lineage>
        <taxon>Eukaryota</taxon>
        <taxon>Viridiplantae</taxon>
        <taxon>Streptophyta</taxon>
        <taxon>Embryophyta</taxon>
        <taxon>Tracheophyta</taxon>
        <taxon>Spermatophyta</taxon>
        <taxon>Magnoliopsida</taxon>
        <taxon>eudicotyledons</taxon>
        <taxon>Gunneridae</taxon>
        <taxon>Pentapetalae</taxon>
        <taxon>rosids</taxon>
        <taxon>fabids</taxon>
        <taxon>Fagales</taxon>
        <taxon>Myricaceae</taxon>
        <taxon>Morella</taxon>
    </lineage>
</organism>
<dbReference type="EMBL" id="RXIC02000012">
    <property type="protein sequence ID" value="KAB1228096.1"/>
    <property type="molecule type" value="Genomic_DNA"/>
</dbReference>
<name>A0A6A1WTM2_9ROSI</name>
<dbReference type="AlphaFoldDB" id="A0A6A1WTM2"/>
<reference evidence="2 3" key="1">
    <citation type="journal article" date="2019" name="Plant Biotechnol. J.">
        <title>The red bayberry genome and genetic basis of sex determination.</title>
        <authorList>
            <person name="Jia H.M."/>
            <person name="Jia H.J."/>
            <person name="Cai Q.L."/>
            <person name="Wang Y."/>
            <person name="Zhao H.B."/>
            <person name="Yang W.F."/>
            <person name="Wang G.Y."/>
            <person name="Li Y.H."/>
            <person name="Zhan D.L."/>
            <person name="Shen Y.T."/>
            <person name="Niu Q.F."/>
            <person name="Chang L."/>
            <person name="Qiu J."/>
            <person name="Zhao L."/>
            <person name="Xie H.B."/>
            <person name="Fu W.Y."/>
            <person name="Jin J."/>
            <person name="Li X.W."/>
            <person name="Jiao Y."/>
            <person name="Zhou C.C."/>
            <person name="Tu T."/>
            <person name="Chai C.Y."/>
            <person name="Gao J.L."/>
            <person name="Fan L.J."/>
            <person name="van de Weg E."/>
            <person name="Wang J.Y."/>
            <person name="Gao Z.S."/>
        </authorList>
    </citation>
    <scope>NUCLEOTIDE SEQUENCE [LARGE SCALE GENOMIC DNA]</scope>
    <source>
        <tissue evidence="2">Leaves</tissue>
    </source>
</reference>
<accession>A0A6A1WTM2</accession>
<feature type="compositionally biased region" description="Polar residues" evidence="1">
    <location>
        <begin position="7"/>
        <end position="22"/>
    </location>
</feature>
<proteinExistence type="predicted"/>